<dbReference type="GO" id="GO:0005524">
    <property type="term" value="F:ATP binding"/>
    <property type="evidence" value="ECO:0007669"/>
    <property type="project" value="UniProtKB-KW"/>
</dbReference>
<evidence type="ECO:0000259" key="6">
    <source>
        <dbReference type="PROSITE" id="PS51158"/>
    </source>
</evidence>
<dbReference type="GO" id="GO:0004674">
    <property type="term" value="F:protein serine/threonine kinase activity"/>
    <property type="evidence" value="ECO:0007669"/>
    <property type="project" value="UniProtKB-KW"/>
</dbReference>
<reference evidence="7" key="1">
    <citation type="submission" date="2021-02" db="EMBL/GenBank/DDBJ databases">
        <authorList>
            <person name="Dougan E. K."/>
            <person name="Rhodes N."/>
            <person name="Thang M."/>
            <person name="Chan C."/>
        </authorList>
    </citation>
    <scope>NUCLEOTIDE SEQUENCE</scope>
</reference>
<feature type="non-terminal residue" evidence="7">
    <location>
        <position position="73"/>
    </location>
</feature>
<dbReference type="InterPro" id="IPR011009">
    <property type="entry name" value="Kinase-like_dom_sf"/>
</dbReference>
<keyword evidence="8" id="KW-1185">Reference proteome</keyword>
<keyword evidence="5" id="KW-0067">ATP-binding</keyword>
<accession>A0A812X4A3</accession>
<protein>
    <submittedName>
        <fullName evidence="7">EEF2K protein</fullName>
    </submittedName>
</protein>
<keyword evidence="1" id="KW-0723">Serine/threonine-protein kinase</keyword>
<dbReference type="GO" id="GO:1903013">
    <property type="term" value="P:response to differentiation-inducing factor 1"/>
    <property type="evidence" value="ECO:0007669"/>
    <property type="project" value="TreeGrafter"/>
</dbReference>
<keyword evidence="2" id="KW-0808">Transferase</keyword>
<dbReference type="Proteomes" id="UP000649617">
    <property type="component" value="Unassembled WGS sequence"/>
</dbReference>
<dbReference type="EMBL" id="CAJNIZ010045073">
    <property type="protein sequence ID" value="CAE7709630.1"/>
    <property type="molecule type" value="Genomic_DNA"/>
</dbReference>
<dbReference type="AlphaFoldDB" id="A0A812X4A3"/>
<evidence type="ECO:0000256" key="3">
    <source>
        <dbReference type="ARBA" id="ARBA00022741"/>
    </source>
</evidence>
<dbReference type="SUPFAM" id="SSF56112">
    <property type="entry name" value="Protein kinase-like (PK-like)"/>
    <property type="match status" value="1"/>
</dbReference>
<evidence type="ECO:0000313" key="8">
    <source>
        <dbReference type="Proteomes" id="UP000649617"/>
    </source>
</evidence>
<evidence type="ECO:0000313" key="7">
    <source>
        <dbReference type="EMBL" id="CAE7709630.1"/>
    </source>
</evidence>
<proteinExistence type="predicted"/>
<dbReference type="Gene3D" id="3.20.200.10">
    <property type="entry name" value="MHCK/EF2 kinase"/>
    <property type="match status" value="1"/>
</dbReference>
<evidence type="ECO:0000256" key="2">
    <source>
        <dbReference type="ARBA" id="ARBA00022679"/>
    </source>
</evidence>
<keyword evidence="3" id="KW-0547">Nucleotide-binding</keyword>
<feature type="non-terminal residue" evidence="7">
    <location>
        <position position="1"/>
    </location>
</feature>
<gene>
    <name evidence="7" type="primary">EEF2K</name>
    <name evidence="7" type="ORF">SPIL2461_LOCUS20100</name>
</gene>
<evidence type="ECO:0000256" key="5">
    <source>
        <dbReference type="ARBA" id="ARBA00022840"/>
    </source>
</evidence>
<dbReference type="PANTHER" id="PTHR45992">
    <property type="entry name" value="EUKARYOTIC ELONGATION FACTOR 2 KINASE-RELATED"/>
    <property type="match status" value="1"/>
</dbReference>
<evidence type="ECO:0000256" key="1">
    <source>
        <dbReference type="ARBA" id="ARBA00022527"/>
    </source>
</evidence>
<keyword evidence="4" id="KW-0418">Kinase</keyword>
<dbReference type="GO" id="GO:0031037">
    <property type="term" value="P:myosin II filament disassembly"/>
    <property type="evidence" value="ECO:0007669"/>
    <property type="project" value="TreeGrafter"/>
</dbReference>
<dbReference type="InterPro" id="IPR004166">
    <property type="entry name" value="a-kinase_dom"/>
</dbReference>
<dbReference type="OrthoDB" id="437383at2759"/>
<dbReference type="InterPro" id="IPR051852">
    <property type="entry name" value="Alpha-type_PK"/>
</dbReference>
<sequence length="73" mass="8054">VPCYAYQPTEAEDQDLEGFCGEEFVSGEFVKLTSNAGFVNREEYGGHAVYGSAFSHYTFHWSHGALLVSDIQG</sequence>
<organism evidence="7 8">
    <name type="scientific">Symbiodinium pilosum</name>
    <name type="common">Dinoflagellate</name>
    <dbReference type="NCBI Taxonomy" id="2952"/>
    <lineage>
        <taxon>Eukaryota</taxon>
        <taxon>Sar</taxon>
        <taxon>Alveolata</taxon>
        <taxon>Dinophyceae</taxon>
        <taxon>Suessiales</taxon>
        <taxon>Symbiodiniaceae</taxon>
        <taxon>Symbiodinium</taxon>
    </lineage>
</organism>
<comment type="caution">
    <text evidence="7">The sequence shown here is derived from an EMBL/GenBank/DDBJ whole genome shotgun (WGS) entry which is preliminary data.</text>
</comment>
<name>A0A812X4A3_SYMPI</name>
<feature type="domain" description="Alpha-type protein kinase" evidence="6">
    <location>
        <begin position="1"/>
        <end position="73"/>
    </location>
</feature>
<dbReference type="Pfam" id="PF02816">
    <property type="entry name" value="Alpha_kinase"/>
    <property type="match status" value="1"/>
</dbReference>
<evidence type="ECO:0000256" key="4">
    <source>
        <dbReference type="ARBA" id="ARBA00022777"/>
    </source>
</evidence>
<dbReference type="PROSITE" id="PS51158">
    <property type="entry name" value="ALPHA_KINASE"/>
    <property type="match status" value="1"/>
</dbReference>
<dbReference type="PANTHER" id="PTHR45992:SF2">
    <property type="entry name" value="EUKARYOTIC ELONGATION FACTOR 2 KINASE"/>
    <property type="match status" value="1"/>
</dbReference>